<name>A0A3D9R0N1_9BACL</name>
<sequence>MIDLKSLLKDRFDAIASRILLVLNQLDDQQVNWRPNEASNSITNLIVHMNGNINDRIGKGMNNKPYTRNRDDEFESQVKSKQELIEMTETMFGEVTSTLISMTPEQLSELQQTGSRAQTNIEIFIQSVTHFSEHMGQILYIAKILKDDAYISTTVPKKSTR</sequence>
<evidence type="ECO:0000313" key="2">
    <source>
        <dbReference type="Proteomes" id="UP000256304"/>
    </source>
</evidence>
<dbReference type="RefSeq" id="WP_116191893.1">
    <property type="nucleotide sequence ID" value="NZ_QTTN01000042.1"/>
</dbReference>
<gene>
    <name evidence="1" type="ORF">A8990_14247</name>
</gene>
<evidence type="ECO:0000313" key="1">
    <source>
        <dbReference type="EMBL" id="REE67620.1"/>
    </source>
</evidence>
<keyword evidence="2" id="KW-1185">Reference proteome</keyword>
<reference evidence="1 2" key="1">
    <citation type="submission" date="2018-08" db="EMBL/GenBank/DDBJ databases">
        <title>Genomic Encyclopedia of Type Strains, Phase III (KMG-III): the genomes of soil and plant-associated and newly described type strains.</title>
        <authorList>
            <person name="Whitman W."/>
        </authorList>
    </citation>
    <scope>NUCLEOTIDE SEQUENCE [LARGE SCALE GENOMIC DNA]</scope>
    <source>
        <strain evidence="1 2">CGMCC 1.10966</strain>
    </source>
</reference>
<proteinExistence type="predicted"/>
<dbReference type="SUPFAM" id="SSF109854">
    <property type="entry name" value="DinB/YfiT-like putative metalloenzymes"/>
    <property type="match status" value="1"/>
</dbReference>
<dbReference type="InterPro" id="IPR034660">
    <property type="entry name" value="DinB/YfiT-like"/>
</dbReference>
<dbReference type="InterPro" id="IPR011466">
    <property type="entry name" value="DUF1572"/>
</dbReference>
<dbReference type="Gene3D" id="1.20.120.450">
    <property type="entry name" value="dinb family like domain"/>
    <property type="match status" value="1"/>
</dbReference>
<dbReference type="Proteomes" id="UP000256304">
    <property type="component" value="Unassembled WGS sequence"/>
</dbReference>
<comment type="caution">
    <text evidence="1">The sequence shown here is derived from an EMBL/GenBank/DDBJ whole genome shotgun (WGS) entry which is preliminary data.</text>
</comment>
<dbReference type="EMBL" id="QTTN01000042">
    <property type="protein sequence ID" value="REE67620.1"/>
    <property type="molecule type" value="Genomic_DNA"/>
</dbReference>
<accession>A0A3D9R0N1</accession>
<dbReference type="Pfam" id="PF07609">
    <property type="entry name" value="DUF1572"/>
    <property type="match status" value="1"/>
</dbReference>
<dbReference type="AlphaFoldDB" id="A0A3D9R0N1"/>
<protein>
    <submittedName>
        <fullName evidence="1">Uncharacterized protein DUF1572</fullName>
    </submittedName>
</protein>
<organism evidence="1 2">
    <name type="scientific">Paenibacillus taihuensis</name>
    <dbReference type="NCBI Taxonomy" id="1156355"/>
    <lineage>
        <taxon>Bacteria</taxon>
        <taxon>Bacillati</taxon>
        <taxon>Bacillota</taxon>
        <taxon>Bacilli</taxon>
        <taxon>Bacillales</taxon>
        <taxon>Paenibacillaceae</taxon>
        <taxon>Paenibacillus</taxon>
    </lineage>
</organism>
<dbReference type="OrthoDB" id="68731at2"/>